<dbReference type="AlphaFoldDB" id="A0A4U6T471"/>
<feature type="compositionally biased region" description="Basic and acidic residues" evidence="1">
    <location>
        <begin position="20"/>
        <end position="36"/>
    </location>
</feature>
<feature type="region of interest" description="Disordered" evidence="1">
    <location>
        <begin position="142"/>
        <end position="235"/>
    </location>
</feature>
<feature type="compositionally biased region" description="Basic and acidic residues" evidence="1">
    <location>
        <begin position="179"/>
        <end position="189"/>
    </location>
</feature>
<gene>
    <name evidence="2" type="ORF">SEVIR_9G369100v2</name>
</gene>
<feature type="compositionally biased region" description="Basic and acidic residues" evidence="1">
    <location>
        <begin position="200"/>
        <end position="209"/>
    </location>
</feature>
<organism evidence="2 3">
    <name type="scientific">Setaria viridis</name>
    <name type="common">Green bristlegrass</name>
    <name type="synonym">Setaria italica subsp. viridis</name>
    <dbReference type="NCBI Taxonomy" id="4556"/>
    <lineage>
        <taxon>Eukaryota</taxon>
        <taxon>Viridiplantae</taxon>
        <taxon>Streptophyta</taxon>
        <taxon>Embryophyta</taxon>
        <taxon>Tracheophyta</taxon>
        <taxon>Spermatophyta</taxon>
        <taxon>Magnoliopsida</taxon>
        <taxon>Liliopsida</taxon>
        <taxon>Poales</taxon>
        <taxon>Poaceae</taxon>
        <taxon>PACMAD clade</taxon>
        <taxon>Panicoideae</taxon>
        <taxon>Panicodae</taxon>
        <taxon>Paniceae</taxon>
        <taxon>Cenchrinae</taxon>
        <taxon>Setaria</taxon>
    </lineage>
</organism>
<keyword evidence="3" id="KW-1185">Reference proteome</keyword>
<reference evidence="2" key="1">
    <citation type="submission" date="2019-03" db="EMBL/GenBank/DDBJ databases">
        <title>WGS assembly of Setaria viridis.</title>
        <authorList>
            <person name="Huang P."/>
            <person name="Jenkins J."/>
            <person name="Grimwood J."/>
            <person name="Barry K."/>
            <person name="Healey A."/>
            <person name="Mamidi S."/>
            <person name="Sreedasyam A."/>
            <person name="Shu S."/>
            <person name="Feldman M."/>
            <person name="Wu J."/>
            <person name="Yu Y."/>
            <person name="Chen C."/>
            <person name="Johnson J."/>
            <person name="Rokhsar D."/>
            <person name="Baxter I."/>
            <person name="Schmutz J."/>
            <person name="Brutnell T."/>
            <person name="Kellogg E."/>
        </authorList>
    </citation>
    <scope>NUCLEOTIDE SEQUENCE [LARGE SCALE GENOMIC DNA]</scope>
</reference>
<sequence>MCAFGEGDIDGGDCGDVEYEGARAEQPRAGHARGEPVKGAVAGGPIDLTIEVAGGAQLANAWKSAGADGQLKGPSVGLNLVLGRRIGLPPLPAWAKSGPDNRGRPSRWTVLRASLRNKNPAHRAISLPLPRVVSPWRGRLSRLRRGPPAAVERRTAAAAPPPPSLSFFPLPLSLRASSRSRDLAAEEGRRHRGSPRRRARPPEGERAAVERSCGGAIAPARGGRTVRRGRPQTKI</sequence>
<dbReference type="EMBL" id="CM016560">
    <property type="protein sequence ID" value="TKV95524.1"/>
    <property type="molecule type" value="Genomic_DNA"/>
</dbReference>
<protein>
    <submittedName>
        <fullName evidence="2">Uncharacterized protein</fullName>
    </submittedName>
</protein>
<name>A0A4U6T471_SETVI</name>
<evidence type="ECO:0000256" key="1">
    <source>
        <dbReference type="SAM" id="MobiDB-lite"/>
    </source>
</evidence>
<feature type="compositionally biased region" description="Basic residues" evidence="1">
    <location>
        <begin position="224"/>
        <end position="235"/>
    </location>
</feature>
<dbReference type="Proteomes" id="UP000298652">
    <property type="component" value="Chromosome 9"/>
</dbReference>
<evidence type="ECO:0000313" key="3">
    <source>
        <dbReference type="Proteomes" id="UP000298652"/>
    </source>
</evidence>
<accession>A0A4U6T471</accession>
<dbReference type="Gramene" id="TKV95524">
    <property type="protein sequence ID" value="TKV95524"/>
    <property type="gene ID" value="SEVIR_9G369100v2"/>
</dbReference>
<feature type="compositionally biased region" description="Acidic residues" evidence="1">
    <location>
        <begin position="7"/>
        <end position="19"/>
    </location>
</feature>
<evidence type="ECO:0000313" key="2">
    <source>
        <dbReference type="EMBL" id="TKV95524.1"/>
    </source>
</evidence>
<feature type="region of interest" description="Disordered" evidence="1">
    <location>
        <begin position="1"/>
        <end position="37"/>
    </location>
</feature>
<feature type="compositionally biased region" description="Low complexity" evidence="1">
    <location>
        <begin position="165"/>
        <end position="177"/>
    </location>
</feature>
<feature type="compositionally biased region" description="Basic residues" evidence="1">
    <location>
        <begin position="190"/>
        <end position="199"/>
    </location>
</feature>
<proteinExistence type="predicted"/>